<keyword evidence="5" id="KW-0862">Zinc</keyword>
<evidence type="ECO:0000256" key="3">
    <source>
        <dbReference type="ARBA" id="ARBA00022723"/>
    </source>
</evidence>
<dbReference type="Pfam" id="PF04690">
    <property type="entry name" value="YABBY"/>
    <property type="match status" value="1"/>
</dbReference>
<dbReference type="Gene3D" id="1.10.30.10">
    <property type="entry name" value="High mobility group box domain"/>
    <property type="match status" value="1"/>
</dbReference>
<accession>A0AAV7EQ81</accession>
<evidence type="ECO:0000256" key="5">
    <source>
        <dbReference type="ARBA" id="ARBA00022833"/>
    </source>
</evidence>
<dbReference type="EMBL" id="JAINDJ010000004">
    <property type="protein sequence ID" value="KAG9449867.1"/>
    <property type="molecule type" value="Genomic_DNA"/>
</dbReference>
<dbReference type="InterPro" id="IPR056775">
    <property type="entry name" value="YABBY_C"/>
</dbReference>
<keyword evidence="4" id="KW-0863">Zinc-finger</keyword>
<evidence type="ECO:0008006" key="11">
    <source>
        <dbReference type="Google" id="ProtNLM"/>
    </source>
</evidence>
<dbReference type="InterPro" id="IPR056776">
    <property type="entry name" value="YABBY_N"/>
</dbReference>
<dbReference type="AlphaFoldDB" id="A0AAV7EQ81"/>
<keyword evidence="10" id="KW-1185">Reference proteome</keyword>
<dbReference type="Pfam" id="PF24868">
    <property type="entry name" value="YABBY_N"/>
    <property type="match status" value="1"/>
</dbReference>
<evidence type="ECO:0000259" key="7">
    <source>
        <dbReference type="Pfam" id="PF04690"/>
    </source>
</evidence>
<keyword evidence="6" id="KW-0539">Nucleus</keyword>
<comment type="subcellular location">
    <subcellularLocation>
        <location evidence="1">Nucleus</location>
    </subcellularLocation>
</comment>
<evidence type="ECO:0000256" key="6">
    <source>
        <dbReference type="ARBA" id="ARBA00023242"/>
    </source>
</evidence>
<evidence type="ECO:0000313" key="9">
    <source>
        <dbReference type="EMBL" id="KAG9449867.1"/>
    </source>
</evidence>
<dbReference type="SUPFAM" id="SSF47095">
    <property type="entry name" value="HMG-box"/>
    <property type="match status" value="1"/>
</dbReference>
<comment type="similarity">
    <text evidence="2">Belongs to the YABBY family.</text>
</comment>
<reference evidence="9 10" key="1">
    <citation type="submission" date="2021-07" db="EMBL/GenBank/DDBJ databases">
        <title>The Aristolochia fimbriata genome: insights into angiosperm evolution, floral development and chemical biosynthesis.</title>
        <authorList>
            <person name="Jiao Y."/>
        </authorList>
    </citation>
    <scope>NUCLEOTIDE SEQUENCE [LARGE SCALE GENOMIC DNA]</scope>
    <source>
        <strain evidence="9">IBCAS-2021</strain>
        <tissue evidence="9">Leaf</tissue>
    </source>
</reference>
<evidence type="ECO:0000256" key="2">
    <source>
        <dbReference type="ARBA" id="ARBA00010325"/>
    </source>
</evidence>
<feature type="domain" description="YABBY N-terminal" evidence="8">
    <location>
        <begin position="60"/>
        <end position="112"/>
    </location>
</feature>
<dbReference type="InterPro" id="IPR006780">
    <property type="entry name" value="YABBY"/>
</dbReference>
<organism evidence="9 10">
    <name type="scientific">Aristolochia fimbriata</name>
    <name type="common">White veined hardy Dutchman's pipe vine</name>
    <dbReference type="NCBI Taxonomy" id="158543"/>
    <lineage>
        <taxon>Eukaryota</taxon>
        <taxon>Viridiplantae</taxon>
        <taxon>Streptophyta</taxon>
        <taxon>Embryophyta</taxon>
        <taxon>Tracheophyta</taxon>
        <taxon>Spermatophyta</taxon>
        <taxon>Magnoliopsida</taxon>
        <taxon>Magnoliidae</taxon>
        <taxon>Piperales</taxon>
        <taxon>Aristolochiaceae</taxon>
        <taxon>Aristolochia</taxon>
    </lineage>
</organism>
<proteinExistence type="inferred from homology"/>
<protein>
    <recommendedName>
        <fullName evidence="11">Axial regulator YABBY 4</fullName>
    </recommendedName>
</protein>
<dbReference type="GO" id="GO:0009944">
    <property type="term" value="P:polarity specification of adaxial/abaxial axis"/>
    <property type="evidence" value="ECO:0007669"/>
    <property type="project" value="TreeGrafter"/>
</dbReference>
<dbReference type="Proteomes" id="UP000825729">
    <property type="component" value="Unassembled WGS sequence"/>
</dbReference>
<dbReference type="GO" id="GO:0045165">
    <property type="term" value="P:cell fate commitment"/>
    <property type="evidence" value="ECO:0007669"/>
    <property type="project" value="TreeGrafter"/>
</dbReference>
<evidence type="ECO:0000259" key="8">
    <source>
        <dbReference type="Pfam" id="PF24868"/>
    </source>
</evidence>
<evidence type="ECO:0000256" key="1">
    <source>
        <dbReference type="ARBA" id="ARBA00004123"/>
    </source>
</evidence>
<evidence type="ECO:0000313" key="10">
    <source>
        <dbReference type="Proteomes" id="UP000825729"/>
    </source>
</evidence>
<dbReference type="InterPro" id="IPR036910">
    <property type="entry name" value="HMG_box_dom_sf"/>
</dbReference>
<feature type="domain" description="YABBY protein C-terminal" evidence="7">
    <location>
        <begin position="150"/>
        <end position="214"/>
    </location>
</feature>
<name>A0AAV7EQ81_ARIFI</name>
<dbReference type="PANTHER" id="PTHR31675">
    <property type="entry name" value="PROTEIN YABBY 6-RELATED"/>
    <property type="match status" value="1"/>
</dbReference>
<gene>
    <name evidence="9" type="ORF">H6P81_009832</name>
</gene>
<comment type="caution">
    <text evidence="9">The sequence shown here is derived from an EMBL/GenBank/DDBJ whole genome shotgun (WGS) entry which is preliminary data.</text>
</comment>
<dbReference type="PANTHER" id="PTHR31675:SF8">
    <property type="entry name" value="AXIAL REGULATOR YABBY 4"/>
    <property type="match status" value="1"/>
</dbReference>
<dbReference type="GO" id="GO:0048481">
    <property type="term" value="P:plant ovule development"/>
    <property type="evidence" value="ECO:0007669"/>
    <property type="project" value="TreeGrafter"/>
</dbReference>
<dbReference type="GO" id="GO:0005634">
    <property type="term" value="C:nucleus"/>
    <property type="evidence" value="ECO:0007669"/>
    <property type="project" value="UniProtKB-SubCell"/>
</dbReference>
<dbReference type="GO" id="GO:0008270">
    <property type="term" value="F:zinc ion binding"/>
    <property type="evidence" value="ECO:0007669"/>
    <property type="project" value="UniProtKB-KW"/>
</dbReference>
<sequence length="262" mass="29290">MAEKKGIIIRSLVWENGQGERTMRGLEKLEEDAVPFATLMTVRFGHRQKMTSCMDLLETPQEQLCYVQCSLCTTILLVSVPCSSLLKMVTVRCGHCTGLLSVNMMRASFVPFHLLAPLKDDGEMQELCGDGSPNACDVENYSSAACFEDNEDHTSAAPTVNKPPEKRQRAPSAYNRFMKEEIQRLKTIRPGMTHKEAFTTAAKNWAHFPRIQYKGGAGESCCEGSEGKISRSGDADEVDVIQCKKMLQKEGLKTMEMERESY</sequence>
<keyword evidence="3" id="KW-0479">Metal-binding</keyword>
<evidence type="ECO:0000256" key="4">
    <source>
        <dbReference type="ARBA" id="ARBA00022771"/>
    </source>
</evidence>